<proteinExistence type="predicted"/>
<dbReference type="Proteomes" id="UP000243426">
    <property type="component" value="Chromosome I"/>
</dbReference>
<dbReference type="AlphaFoldDB" id="A0A1H1MV21"/>
<evidence type="ECO:0000313" key="3">
    <source>
        <dbReference type="Proteomes" id="UP000243426"/>
    </source>
</evidence>
<evidence type="ECO:0000313" key="2">
    <source>
        <dbReference type="EMBL" id="SDR90462.1"/>
    </source>
</evidence>
<organism evidence="2 3">
    <name type="scientific">Halopseudomonas litoralis</name>
    <dbReference type="NCBI Taxonomy" id="797277"/>
    <lineage>
        <taxon>Bacteria</taxon>
        <taxon>Pseudomonadati</taxon>
        <taxon>Pseudomonadota</taxon>
        <taxon>Gammaproteobacteria</taxon>
        <taxon>Pseudomonadales</taxon>
        <taxon>Pseudomonadaceae</taxon>
        <taxon>Halopseudomonas</taxon>
    </lineage>
</organism>
<sequence length="744" mass="83478">MNSPDGQVAFLNALIPTKLPDTVRQTSLGYLHQLCLPLLQEHQRAGDMLNLPAEYLSYSSQHFPAASTDRAAAHKTLVTSKLLTLSPLASALNTPWGSLPNAEKYEQWLGLVILCCCSLHIKGDHNSAIESALREIRLIATNANHQPLLELLPSPQDFDYLLQLDEHLHELRKSYLNLPSVQQQGLGYLTVVIRSVARNRKGVTRQRGESSSPTSVPPTPQTAATFFVPLIDTGVDDPEFRIEKLTSFSKASENEDKPTTIVTSVPYRFHDRSLHKKEIALQAIHSIRLAEQMRVRQQSLPCSFEQASEWDIEHLVTHALSALTRNDHTAGWVLLSLLSGRDPGWHLPNAHKVRITIINQAPCRTLTHRVPAGRQPNHLDALLPAVLNTLHLPLPQQMTAWVESAPLQAPLPTAQVLRTWLKAINQAHSTRLTMGRINRYMEHWLLNQGTDRAVIALIRGDAHQGRPSLSYSHQERIDVLAHHYRFINAVFDLSGQQASLPPIKAKSGALGSRLHLPGRVLHNLFSVLAQAFNLEKDFINFHNKYVVYVWALLSFVTGHRDVNAPMGLLSDLNPHQQTWWISDKERRHGLAARTLVVPATAIEQVNLYKEHLSDIASYARLSIATVCARCERTLSGDENSLFFLEENDGAVVPVEITPSRLALILGEQLPWARNWGRHHMRSELLRYQVSPEVIDGWMGHEELGEEAMGPFSQLGMSQLRRVADVIQAILTHHEIKALPGWKTR</sequence>
<reference evidence="3" key="1">
    <citation type="submission" date="2016-10" db="EMBL/GenBank/DDBJ databases">
        <authorList>
            <person name="Varghese N."/>
            <person name="Submissions S."/>
        </authorList>
    </citation>
    <scope>NUCLEOTIDE SEQUENCE [LARGE SCALE GENOMIC DNA]</scope>
    <source>
        <strain evidence="3">2SM5</strain>
    </source>
</reference>
<protein>
    <submittedName>
        <fullName evidence="2">Uncharacterized protein</fullName>
    </submittedName>
</protein>
<dbReference type="STRING" id="797277.SAMN05216198_0733"/>
<feature type="region of interest" description="Disordered" evidence="1">
    <location>
        <begin position="202"/>
        <end position="222"/>
    </location>
</feature>
<gene>
    <name evidence="2" type="ORF">SAMN05216198_0733</name>
</gene>
<evidence type="ECO:0000256" key="1">
    <source>
        <dbReference type="SAM" id="MobiDB-lite"/>
    </source>
</evidence>
<name>A0A1H1MV21_9GAMM</name>
<dbReference type="OrthoDB" id="6125299at2"/>
<accession>A0A1H1MV21</accession>
<keyword evidence="3" id="KW-1185">Reference proteome</keyword>
<dbReference type="EMBL" id="LT629748">
    <property type="protein sequence ID" value="SDR90462.1"/>
    <property type="molecule type" value="Genomic_DNA"/>
</dbReference>
<dbReference type="RefSeq" id="WP_090272072.1">
    <property type="nucleotide sequence ID" value="NZ_LT629748.1"/>
</dbReference>